<dbReference type="Pfam" id="PF12833">
    <property type="entry name" value="HTH_18"/>
    <property type="match status" value="1"/>
</dbReference>
<dbReference type="EMBL" id="SIJB01000021">
    <property type="protein sequence ID" value="NBI29095.1"/>
    <property type="molecule type" value="Genomic_DNA"/>
</dbReference>
<dbReference type="SUPFAM" id="SSF52172">
    <property type="entry name" value="CheY-like"/>
    <property type="match status" value="1"/>
</dbReference>
<evidence type="ECO:0000256" key="5">
    <source>
        <dbReference type="SAM" id="Coils"/>
    </source>
</evidence>
<sequence length="517" mass="60154">MNKILIVDDEAIERMALQKILEKHIADIQIVGQASNGKEAIEMAKQFEPDLIFMDIRMPEVDGLAAVQKIKQFAPFVRFIMVSAYDTFEYARTALKLQVKDYILKPSKPVDIVHAVQKVLDEMDIEKKEKEAQSRSEERLEKALPIVEADLVTQLLFEHMNVMQLDEMIELLGMVEIQNAYVLLLVVQSKNFEKMESIALLELYREVKSFYHQEEQGFVGTMSGKHIPIIVIPDPEKTYRSHASSLIRKLINFSNRFQGIHFFIGVGKPCGQIEHIQNSYHEALLASADLDLPSKHFFYEDLKNSNATPKTLDLDLEKRMLEETRKGNIHHLPQLINQLIMNYASNKKPQIEIQQRVLQVLWLMSRSMNEMGFEVESPIYLTKIESIQQLKTETSVILKKMTEPLEKMSVRVAPDLLSRMKNYVYENANREISLEMLAEFVGLSPYYVSKLFKDQLGTNYIDFLTQCRLERARELMKDPQRSLKEITYEIGYKDPNYFSRVFKKKYGVSPTEYRKKF</sequence>
<evidence type="ECO:0000256" key="3">
    <source>
        <dbReference type="ARBA" id="ARBA00023163"/>
    </source>
</evidence>
<dbReference type="InterPro" id="IPR020449">
    <property type="entry name" value="Tscrpt_reg_AraC-type_HTH"/>
</dbReference>
<dbReference type="Pfam" id="PF00072">
    <property type="entry name" value="Response_reg"/>
    <property type="match status" value="1"/>
</dbReference>
<dbReference type="PROSITE" id="PS00041">
    <property type="entry name" value="HTH_ARAC_FAMILY_1"/>
    <property type="match status" value="1"/>
</dbReference>
<dbReference type="RefSeq" id="WP_160645895.1">
    <property type="nucleotide sequence ID" value="NZ_SIJB01000021.1"/>
</dbReference>
<dbReference type="InterPro" id="IPR001789">
    <property type="entry name" value="Sig_transdc_resp-reg_receiver"/>
</dbReference>
<comment type="caution">
    <text evidence="8">The sequence shown here is derived from an EMBL/GenBank/DDBJ whole genome shotgun (WGS) entry which is preliminary data.</text>
</comment>
<feature type="coiled-coil region" evidence="5">
    <location>
        <begin position="113"/>
        <end position="140"/>
    </location>
</feature>
<reference evidence="8 9" key="1">
    <citation type="submission" date="2019-01" db="EMBL/GenBank/DDBJ databases">
        <title>Chengkuizengella sp. nov., isolated from deep-sea sediment of East Pacific Ocean.</title>
        <authorList>
            <person name="Yang J."/>
            <person name="Lai Q."/>
            <person name="Shao Z."/>
        </authorList>
    </citation>
    <scope>NUCLEOTIDE SEQUENCE [LARGE SCALE GENOMIC DNA]</scope>
    <source>
        <strain evidence="8 9">YPA3-1-1</strain>
    </source>
</reference>
<feature type="domain" description="Response regulatory" evidence="7">
    <location>
        <begin position="3"/>
        <end position="120"/>
    </location>
</feature>
<evidence type="ECO:0000313" key="9">
    <source>
        <dbReference type="Proteomes" id="UP000448943"/>
    </source>
</evidence>
<dbReference type="PANTHER" id="PTHR43280:SF2">
    <property type="entry name" value="HTH-TYPE TRANSCRIPTIONAL REGULATOR EXSA"/>
    <property type="match status" value="1"/>
</dbReference>
<dbReference type="PROSITE" id="PS01124">
    <property type="entry name" value="HTH_ARAC_FAMILY_2"/>
    <property type="match status" value="1"/>
</dbReference>
<evidence type="ECO:0000256" key="2">
    <source>
        <dbReference type="ARBA" id="ARBA00023125"/>
    </source>
</evidence>
<evidence type="ECO:0000259" key="6">
    <source>
        <dbReference type="PROSITE" id="PS01124"/>
    </source>
</evidence>
<evidence type="ECO:0000256" key="1">
    <source>
        <dbReference type="ARBA" id="ARBA00023015"/>
    </source>
</evidence>
<proteinExistence type="predicted"/>
<dbReference type="SMART" id="SM00342">
    <property type="entry name" value="HTH_ARAC"/>
    <property type="match status" value="1"/>
</dbReference>
<keyword evidence="3" id="KW-0804">Transcription</keyword>
<protein>
    <submittedName>
        <fullName evidence="8">Response regulator</fullName>
    </submittedName>
</protein>
<evidence type="ECO:0000313" key="8">
    <source>
        <dbReference type="EMBL" id="NBI29095.1"/>
    </source>
</evidence>
<dbReference type="SMART" id="SM00448">
    <property type="entry name" value="REC"/>
    <property type="match status" value="1"/>
</dbReference>
<gene>
    <name evidence="8" type="ORF">ERL59_09000</name>
</gene>
<dbReference type="InterPro" id="IPR018060">
    <property type="entry name" value="HTH_AraC"/>
</dbReference>
<dbReference type="InterPro" id="IPR009057">
    <property type="entry name" value="Homeodomain-like_sf"/>
</dbReference>
<dbReference type="OrthoDB" id="9794370at2"/>
<evidence type="ECO:0000259" key="7">
    <source>
        <dbReference type="PROSITE" id="PS50110"/>
    </source>
</evidence>
<evidence type="ECO:0000256" key="4">
    <source>
        <dbReference type="PROSITE-ProRule" id="PRU00169"/>
    </source>
</evidence>
<dbReference type="CDD" id="cd17536">
    <property type="entry name" value="REC_YesN-like"/>
    <property type="match status" value="1"/>
</dbReference>
<dbReference type="AlphaFoldDB" id="A0A6N9Q2S7"/>
<accession>A0A6N9Q2S7</accession>
<dbReference type="Proteomes" id="UP000448943">
    <property type="component" value="Unassembled WGS sequence"/>
</dbReference>
<keyword evidence="1" id="KW-0805">Transcription regulation</keyword>
<name>A0A6N9Q2S7_9BACL</name>
<dbReference type="Gene3D" id="1.10.10.60">
    <property type="entry name" value="Homeodomain-like"/>
    <property type="match status" value="2"/>
</dbReference>
<dbReference type="InterPro" id="IPR018062">
    <property type="entry name" value="HTH_AraC-typ_CS"/>
</dbReference>
<dbReference type="GO" id="GO:0003700">
    <property type="term" value="F:DNA-binding transcription factor activity"/>
    <property type="evidence" value="ECO:0007669"/>
    <property type="project" value="InterPro"/>
</dbReference>
<dbReference type="Gene3D" id="3.40.50.2300">
    <property type="match status" value="1"/>
</dbReference>
<keyword evidence="2" id="KW-0238">DNA-binding</keyword>
<keyword evidence="9" id="KW-1185">Reference proteome</keyword>
<dbReference type="GO" id="GO:0043565">
    <property type="term" value="F:sequence-specific DNA binding"/>
    <property type="evidence" value="ECO:0007669"/>
    <property type="project" value="InterPro"/>
</dbReference>
<feature type="modified residue" description="4-aspartylphosphate" evidence="4">
    <location>
        <position position="55"/>
    </location>
</feature>
<dbReference type="PROSITE" id="PS50110">
    <property type="entry name" value="RESPONSE_REGULATORY"/>
    <property type="match status" value="1"/>
</dbReference>
<keyword evidence="4" id="KW-0597">Phosphoprotein</keyword>
<organism evidence="8 9">
    <name type="scientific">Chengkuizengella marina</name>
    <dbReference type="NCBI Taxonomy" id="2507566"/>
    <lineage>
        <taxon>Bacteria</taxon>
        <taxon>Bacillati</taxon>
        <taxon>Bacillota</taxon>
        <taxon>Bacilli</taxon>
        <taxon>Bacillales</taxon>
        <taxon>Paenibacillaceae</taxon>
        <taxon>Chengkuizengella</taxon>
    </lineage>
</organism>
<dbReference type="Pfam" id="PF17853">
    <property type="entry name" value="GGDEF_2"/>
    <property type="match status" value="1"/>
</dbReference>
<dbReference type="InterPro" id="IPR011006">
    <property type="entry name" value="CheY-like_superfamily"/>
</dbReference>
<dbReference type="InterPro" id="IPR041522">
    <property type="entry name" value="CdaR_GGDEF"/>
</dbReference>
<dbReference type="PRINTS" id="PR00032">
    <property type="entry name" value="HTHARAC"/>
</dbReference>
<dbReference type="SUPFAM" id="SSF46689">
    <property type="entry name" value="Homeodomain-like"/>
    <property type="match status" value="2"/>
</dbReference>
<feature type="domain" description="HTH araC/xylS-type" evidence="6">
    <location>
        <begin position="418"/>
        <end position="516"/>
    </location>
</feature>
<dbReference type="PANTHER" id="PTHR43280">
    <property type="entry name" value="ARAC-FAMILY TRANSCRIPTIONAL REGULATOR"/>
    <property type="match status" value="1"/>
</dbReference>
<keyword evidence="5" id="KW-0175">Coiled coil</keyword>
<dbReference type="GO" id="GO:0000160">
    <property type="term" value="P:phosphorelay signal transduction system"/>
    <property type="evidence" value="ECO:0007669"/>
    <property type="project" value="InterPro"/>
</dbReference>